<evidence type="ECO:0000313" key="2">
    <source>
        <dbReference type="EMBL" id="SEP75185.1"/>
    </source>
</evidence>
<dbReference type="PROSITE" id="PS51708">
    <property type="entry name" value="CHAD"/>
    <property type="match status" value="1"/>
</dbReference>
<dbReference type="AlphaFoldDB" id="A0A1H9AF31"/>
<dbReference type="PANTHER" id="PTHR39339">
    <property type="entry name" value="SLR1444 PROTEIN"/>
    <property type="match status" value="1"/>
</dbReference>
<gene>
    <name evidence="2" type="ORF">SAMN05421693_10534</name>
</gene>
<organism evidence="2 3">
    <name type="scientific">Ectothiorhodospira magna</name>
    <dbReference type="NCBI Taxonomy" id="867345"/>
    <lineage>
        <taxon>Bacteria</taxon>
        <taxon>Pseudomonadati</taxon>
        <taxon>Pseudomonadota</taxon>
        <taxon>Gammaproteobacteria</taxon>
        <taxon>Chromatiales</taxon>
        <taxon>Ectothiorhodospiraceae</taxon>
        <taxon>Ectothiorhodospira</taxon>
    </lineage>
</organism>
<keyword evidence="3" id="KW-1185">Reference proteome</keyword>
<dbReference type="Gene3D" id="1.40.20.10">
    <property type="entry name" value="CHAD domain"/>
    <property type="match status" value="1"/>
</dbReference>
<reference evidence="2 3" key="1">
    <citation type="submission" date="2016-10" db="EMBL/GenBank/DDBJ databases">
        <authorList>
            <person name="de Groot N.N."/>
        </authorList>
    </citation>
    <scope>NUCLEOTIDE SEQUENCE [LARGE SCALE GENOMIC DNA]</scope>
    <source>
        <strain evidence="2 3">B7-7</strain>
    </source>
</reference>
<dbReference type="SMART" id="SM00880">
    <property type="entry name" value="CHAD"/>
    <property type="match status" value="1"/>
</dbReference>
<sequence length="331" mass="37693">MKKSLAIQPAARVVRDLARNYLDQAAQAAHRLSDPQDTEALHDFRVALRRLRSLLAAHKTFVKTWLPKKLRRRVKELAAGTGLARDTEVQIAWMKQQHGQVKSHQRPGYQWMMARLEQRLQEEYQDLHETLPDAFRRLNKRIQGRLDLIRDDDSPPFGTVTAARLLASAEDFRRQLQRVVGDDGAADEAVHQARIAGKRLRYLLEPVAAELEEGKALVRELKDMQNLMGEIHDIQVFAQELGEASEEAGAERLRRLIDLSLTLNPDHPDLESARRQDERAGLMSLARELHDRHEHLMSRLKAKLLEGEGDSFLEHLATGVARLQQVGTDPA</sequence>
<evidence type="ECO:0000313" key="3">
    <source>
        <dbReference type="Proteomes" id="UP000199496"/>
    </source>
</evidence>
<dbReference type="Pfam" id="PF05235">
    <property type="entry name" value="CHAD"/>
    <property type="match status" value="1"/>
</dbReference>
<accession>A0A1H9AF31</accession>
<dbReference type="Proteomes" id="UP000199496">
    <property type="component" value="Unassembled WGS sequence"/>
</dbReference>
<dbReference type="InterPro" id="IPR038186">
    <property type="entry name" value="CHAD_dom_sf"/>
</dbReference>
<dbReference type="OrthoDB" id="9810154at2"/>
<feature type="domain" description="CHAD" evidence="1">
    <location>
        <begin position="7"/>
        <end position="291"/>
    </location>
</feature>
<dbReference type="PANTHER" id="PTHR39339:SF1">
    <property type="entry name" value="CHAD DOMAIN-CONTAINING PROTEIN"/>
    <property type="match status" value="1"/>
</dbReference>
<dbReference type="InterPro" id="IPR007899">
    <property type="entry name" value="CHAD_dom"/>
</dbReference>
<name>A0A1H9AF31_9GAMM</name>
<dbReference type="STRING" id="867345.SAMN05421693_10534"/>
<dbReference type="EMBL" id="FOFO01000005">
    <property type="protein sequence ID" value="SEP75185.1"/>
    <property type="molecule type" value="Genomic_DNA"/>
</dbReference>
<proteinExistence type="predicted"/>
<protein>
    <submittedName>
        <fullName evidence="2">CHAD domain-containing protein</fullName>
    </submittedName>
</protein>
<evidence type="ECO:0000259" key="1">
    <source>
        <dbReference type="PROSITE" id="PS51708"/>
    </source>
</evidence>